<dbReference type="Gene3D" id="1.20.140.10">
    <property type="entry name" value="Butyryl-CoA Dehydrogenase, subunit A, domain 3"/>
    <property type="match status" value="1"/>
</dbReference>
<dbReference type="EC" id="1.3.8.1" evidence="3"/>
<keyword evidence="1" id="KW-0285">Flavoprotein</keyword>
<dbReference type="EMBL" id="CYTV01000015">
    <property type="protein sequence ID" value="CUJ10245.1"/>
    <property type="molecule type" value="Genomic_DNA"/>
</dbReference>
<dbReference type="InterPro" id="IPR036250">
    <property type="entry name" value="AcylCo_DH-like_C"/>
</dbReference>
<gene>
    <name evidence="3" type="ORF">ERS370011_03764</name>
</gene>
<evidence type="ECO:0000313" key="3">
    <source>
        <dbReference type="EMBL" id="CUJ10245.1"/>
    </source>
</evidence>
<feature type="domain" description="Acyl-CoA dehydrogenase/oxidase C-terminal" evidence="2">
    <location>
        <begin position="2"/>
        <end position="45"/>
    </location>
</feature>
<sequence>MALQVHGGLGYSEEYPIERIFRDTRGGMIPEGTTEIQTLIAGREILGINAIA</sequence>
<proteinExistence type="predicted"/>
<dbReference type="Proteomes" id="UP000053096">
    <property type="component" value="Unassembled WGS sequence"/>
</dbReference>
<accession>A0A0M7HLA0</accession>
<dbReference type="InterPro" id="IPR009075">
    <property type="entry name" value="AcylCo_DH/oxidase_C"/>
</dbReference>
<dbReference type="SUPFAM" id="SSF47203">
    <property type="entry name" value="Acyl-CoA dehydrogenase C-terminal domain-like"/>
    <property type="match status" value="1"/>
</dbReference>
<dbReference type="PROSITE" id="PS00073">
    <property type="entry name" value="ACYL_COA_DH_2"/>
    <property type="match status" value="1"/>
</dbReference>
<dbReference type="AlphaFoldDB" id="A0A0M7HLA0"/>
<reference evidence="3 4" key="1">
    <citation type="submission" date="2015-09" db="EMBL/GenBank/DDBJ databases">
        <authorList>
            <person name="Jackson K.R."/>
            <person name="Lunt B.L."/>
            <person name="Fisher J.N.B."/>
            <person name="Gardner A.V."/>
            <person name="Bailey M.E."/>
            <person name="Deus L.M."/>
            <person name="Earl A.S."/>
            <person name="Gibby P.D."/>
            <person name="Hartmann K.A."/>
            <person name="Liu J.E."/>
            <person name="Manci A.M."/>
            <person name="Nielsen D.A."/>
            <person name="Solomon M.B."/>
            <person name="Breakwell D.P."/>
            <person name="Burnett S.H."/>
            <person name="Grose J.H."/>
        </authorList>
    </citation>
    <scope>NUCLEOTIDE SEQUENCE [LARGE SCALE GENOMIC DNA]</scope>
    <source>
        <strain evidence="3 4">2789STDY5608636</strain>
    </source>
</reference>
<evidence type="ECO:0000313" key="4">
    <source>
        <dbReference type="Proteomes" id="UP000053096"/>
    </source>
</evidence>
<evidence type="ECO:0000259" key="2">
    <source>
        <dbReference type="Pfam" id="PF00441"/>
    </source>
</evidence>
<keyword evidence="3" id="KW-0560">Oxidoreductase</keyword>
<protein>
    <submittedName>
        <fullName evidence="3">Acyl-CoA dehydrogenase, short-chain specific</fullName>
        <ecNumber evidence="3">1.3.8.1</ecNumber>
    </submittedName>
</protein>
<organism evidence="3 4">
    <name type="scientific">Bordetella pseudohinzii</name>
    <dbReference type="NCBI Taxonomy" id="1331258"/>
    <lineage>
        <taxon>Bacteria</taxon>
        <taxon>Pseudomonadati</taxon>
        <taxon>Pseudomonadota</taxon>
        <taxon>Betaproteobacteria</taxon>
        <taxon>Burkholderiales</taxon>
        <taxon>Alcaligenaceae</taxon>
        <taxon>Bordetella</taxon>
    </lineage>
</organism>
<evidence type="ECO:0000256" key="1">
    <source>
        <dbReference type="ARBA" id="ARBA00022630"/>
    </source>
</evidence>
<dbReference type="InterPro" id="IPR006089">
    <property type="entry name" value="Acyl-CoA_DH_CS"/>
</dbReference>
<dbReference type="Pfam" id="PF00441">
    <property type="entry name" value="Acyl-CoA_dh_1"/>
    <property type="match status" value="1"/>
</dbReference>
<dbReference type="GO" id="GO:0016937">
    <property type="term" value="F:short-chain fatty acyl-CoA dehydrogenase activity"/>
    <property type="evidence" value="ECO:0007669"/>
    <property type="project" value="UniProtKB-EC"/>
</dbReference>
<name>A0A0M7HLA0_9BORD</name>